<keyword evidence="2" id="KW-0964">Secreted</keyword>
<evidence type="ECO:0000256" key="1">
    <source>
        <dbReference type="ARBA" id="ARBA00004613"/>
    </source>
</evidence>
<gene>
    <name evidence="7" type="ORF">FNYG_01314</name>
</gene>
<comment type="caution">
    <text evidence="7">The sequence shown here is derived from an EMBL/GenBank/DDBJ whole genome shotgun (WGS) entry which is preliminary data.</text>
</comment>
<dbReference type="OrthoDB" id="187139at2759"/>
<keyword evidence="4" id="KW-0119">Carbohydrate metabolism</keyword>
<dbReference type="GO" id="GO:0000272">
    <property type="term" value="P:polysaccharide catabolic process"/>
    <property type="evidence" value="ECO:0007669"/>
    <property type="project" value="UniProtKB-KW"/>
</dbReference>
<evidence type="ECO:0000256" key="2">
    <source>
        <dbReference type="ARBA" id="ARBA00022525"/>
    </source>
</evidence>
<dbReference type="AlphaFoldDB" id="A0A2K0WT74"/>
<dbReference type="PANTHER" id="PTHR31736">
    <property type="match status" value="1"/>
</dbReference>
<evidence type="ECO:0000256" key="3">
    <source>
        <dbReference type="ARBA" id="ARBA00022737"/>
    </source>
</evidence>
<evidence type="ECO:0000313" key="8">
    <source>
        <dbReference type="Proteomes" id="UP000236664"/>
    </source>
</evidence>
<proteinExistence type="predicted"/>
<comment type="subcellular location">
    <subcellularLocation>
        <location evidence="1">Secreted</location>
    </subcellularLocation>
</comment>
<dbReference type="Proteomes" id="UP000236664">
    <property type="component" value="Unassembled WGS sequence"/>
</dbReference>
<dbReference type="EMBL" id="MTQA01000019">
    <property type="protein sequence ID" value="PNP85485.1"/>
    <property type="molecule type" value="Genomic_DNA"/>
</dbReference>
<feature type="transmembrane region" description="Helical" evidence="6">
    <location>
        <begin position="21"/>
        <end position="41"/>
    </location>
</feature>
<sequence length="499" mass="55689">MAKPSLIHSSLSSHSGFVKTIIYWYTYTLSSFFLLLGQSIITEGAKDPKGFLQTWPIPGGVPVATSFDVKARVPGGKWTSIETYQPVHSEVNFTTSGSVKHNSSLAYFDFNGTVEIQARYLKDRVSKAVIRPYSLNLTPKNSGSVISFTLDEPRDVIVQVNDDIFTNPPDTKVPSEEDKDVMYYGPGYHKLNSTLEVGTGKTLYVAGGAVVSAPDITVTNSSDVTIRGRGLLYSPKGNSLQIYRSKNVLIDRLIGINFLPRAYESKDVTFSHWRDFSAVQWGNGMDVYCCENVLMNFVFLRNSDNCIAVYAHRDEWYGNSTNITIQNSILWADVAHPINIGTHGNTQDPETIAGLTIRNIDILDQREGQVEYQGTIALNPGDGNLIQEVLIDDVRVEDIRVGQLLNFRVMYNTKYNTSPGLGIKDVLVRDLQYTGTKASMSIFVGYDETRTISNVTFENLVINRKVISDNMQKPGWYLTTDFIPAYANEHVHNMTFTST</sequence>
<name>A0A2K0WT74_GIBNY</name>
<keyword evidence="8" id="KW-1185">Reference proteome</keyword>
<evidence type="ECO:0000313" key="7">
    <source>
        <dbReference type="EMBL" id="PNP85485.1"/>
    </source>
</evidence>
<dbReference type="SUPFAM" id="SSF51126">
    <property type="entry name" value="Pectin lyase-like"/>
    <property type="match status" value="1"/>
</dbReference>
<reference evidence="7 8" key="1">
    <citation type="submission" date="2017-06" db="EMBL/GenBank/DDBJ databases">
        <title>Genome of Fusarium nygamai isolate CS10214.</title>
        <authorList>
            <person name="Gardiner D.M."/>
            <person name="Obanor F."/>
            <person name="Kazan K."/>
        </authorList>
    </citation>
    <scope>NUCLEOTIDE SEQUENCE [LARGE SCALE GENOMIC DNA]</scope>
    <source>
        <strain evidence="7 8">CS10214</strain>
    </source>
</reference>
<organism evidence="7 8">
    <name type="scientific">Gibberella nygamai</name>
    <name type="common">Bean root rot disease fungus</name>
    <name type="synonym">Fusarium nygamai</name>
    <dbReference type="NCBI Taxonomy" id="42673"/>
    <lineage>
        <taxon>Eukaryota</taxon>
        <taxon>Fungi</taxon>
        <taxon>Dikarya</taxon>
        <taxon>Ascomycota</taxon>
        <taxon>Pezizomycotina</taxon>
        <taxon>Sordariomycetes</taxon>
        <taxon>Hypocreomycetidae</taxon>
        <taxon>Hypocreales</taxon>
        <taxon>Nectriaceae</taxon>
        <taxon>Fusarium</taxon>
        <taxon>Fusarium fujikuroi species complex</taxon>
    </lineage>
</organism>
<dbReference type="InterPro" id="IPR011050">
    <property type="entry name" value="Pectin_lyase_fold/virulence"/>
</dbReference>
<dbReference type="InterPro" id="IPR012334">
    <property type="entry name" value="Pectin_lyas_fold"/>
</dbReference>
<protein>
    <recommendedName>
        <fullName evidence="9">Endo-polygalacturonase</fullName>
    </recommendedName>
</protein>
<keyword evidence="6" id="KW-0472">Membrane</keyword>
<keyword evidence="6" id="KW-1133">Transmembrane helix</keyword>
<dbReference type="PANTHER" id="PTHR31736:SF9">
    <property type="entry name" value="ENDO-XYLOGALACTURONAN HYDROLASE A-RELATED"/>
    <property type="match status" value="1"/>
</dbReference>
<evidence type="ECO:0008006" key="9">
    <source>
        <dbReference type="Google" id="ProtNLM"/>
    </source>
</evidence>
<evidence type="ECO:0000256" key="6">
    <source>
        <dbReference type="SAM" id="Phobius"/>
    </source>
</evidence>
<accession>A0A2K0WT74</accession>
<dbReference type="GO" id="GO:0005576">
    <property type="term" value="C:extracellular region"/>
    <property type="evidence" value="ECO:0007669"/>
    <property type="project" value="UniProtKB-SubCell"/>
</dbReference>
<evidence type="ECO:0000256" key="4">
    <source>
        <dbReference type="ARBA" id="ARBA00023277"/>
    </source>
</evidence>
<keyword evidence="5" id="KW-0624">Polysaccharide degradation</keyword>
<keyword evidence="3" id="KW-0677">Repeat</keyword>
<evidence type="ECO:0000256" key="5">
    <source>
        <dbReference type="ARBA" id="ARBA00023326"/>
    </source>
</evidence>
<dbReference type="Gene3D" id="2.160.20.10">
    <property type="entry name" value="Single-stranded right-handed beta-helix, Pectin lyase-like"/>
    <property type="match status" value="1"/>
</dbReference>
<keyword evidence="6" id="KW-0812">Transmembrane</keyword>